<proteinExistence type="predicted"/>
<accession>A0A0B6Y2V5</accession>
<feature type="non-terminal residue" evidence="1">
    <location>
        <position position="1"/>
    </location>
</feature>
<organism evidence="1">
    <name type="scientific">Arion vulgaris</name>
    <dbReference type="NCBI Taxonomy" id="1028688"/>
    <lineage>
        <taxon>Eukaryota</taxon>
        <taxon>Metazoa</taxon>
        <taxon>Spiralia</taxon>
        <taxon>Lophotrochozoa</taxon>
        <taxon>Mollusca</taxon>
        <taxon>Gastropoda</taxon>
        <taxon>Heterobranchia</taxon>
        <taxon>Euthyneura</taxon>
        <taxon>Panpulmonata</taxon>
        <taxon>Eupulmonata</taxon>
        <taxon>Stylommatophora</taxon>
        <taxon>Helicina</taxon>
        <taxon>Arionoidea</taxon>
        <taxon>Arionidae</taxon>
        <taxon>Arion</taxon>
    </lineage>
</organism>
<feature type="non-terminal residue" evidence="1">
    <location>
        <position position="98"/>
    </location>
</feature>
<dbReference type="EMBL" id="HACG01002995">
    <property type="protein sequence ID" value="CEK49860.1"/>
    <property type="molecule type" value="Transcribed_RNA"/>
</dbReference>
<protein>
    <recommendedName>
        <fullName evidence="2">EB domain-containing protein</fullName>
    </recommendedName>
</protein>
<evidence type="ECO:0000313" key="1">
    <source>
        <dbReference type="EMBL" id="CEK49860.1"/>
    </source>
</evidence>
<evidence type="ECO:0008006" key="2">
    <source>
        <dbReference type="Google" id="ProtNLM"/>
    </source>
</evidence>
<dbReference type="AlphaFoldDB" id="A0A0B6Y2V5"/>
<gene>
    <name evidence="1" type="primary">ORF9074</name>
</gene>
<reference evidence="1" key="1">
    <citation type="submission" date="2014-12" db="EMBL/GenBank/DDBJ databases">
        <title>Insight into the proteome of Arion vulgaris.</title>
        <authorList>
            <person name="Aradska J."/>
            <person name="Bulat T."/>
            <person name="Smidak R."/>
            <person name="Sarate P."/>
            <person name="Gangsoo J."/>
            <person name="Sialana F."/>
            <person name="Bilban M."/>
            <person name="Lubec G."/>
        </authorList>
    </citation>
    <scope>NUCLEOTIDE SEQUENCE</scope>
    <source>
        <tissue evidence="1">Skin</tissue>
    </source>
</reference>
<name>A0A0B6Y2V5_9EUPU</name>
<sequence length="98" mass="10646">ITVTPERNFGENCTGVNCTSPFVCNTSEVCVCNVTSYYNSTSAICEEKQENGSFCSSPEECMAGLSCINNTCSCLESEYLNTNNKTDFCQLKQGNGSF</sequence>